<evidence type="ECO:0000256" key="1">
    <source>
        <dbReference type="SAM" id="Phobius"/>
    </source>
</evidence>
<gene>
    <name evidence="2" type="ORF">EV193_101940</name>
</gene>
<keyword evidence="1" id="KW-1133">Transmembrane helix</keyword>
<accession>A0A4Q7L700</accession>
<keyword evidence="1" id="KW-0812">Transmembrane</keyword>
<keyword evidence="1" id="KW-0472">Membrane</keyword>
<protein>
    <submittedName>
        <fullName evidence="2">Uncharacterized protein</fullName>
    </submittedName>
</protein>
<sequence>MPVVTIGRVSALVLSGGTFAFLFVNNSWRSDNLFLVPDLILCAVLVAAALTPRPRVQRALLFAFGLTAGVLMTSVASYAVDGRLGVASLIGAVLSVVAAALLARSRQPSAA</sequence>
<feature type="transmembrane region" description="Helical" evidence="1">
    <location>
        <begin position="9"/>
        <end position="28"/>
    </location>
</feature>
<dbReference type="EMBL" id="SGWQ01000001">
    <property type="protein sequence ID" value="RZS45056.1"/>
    <property type="molecule type" value="Genomic_DNA"/>
</dbReference>
<organism evidence="2 3">
    <name type="scientific">Herbihabitans rhizosphaerae</name>
    <dbReference type="NCBI Taxonomy" id="1872711"/>
    <lineage>
        <taxon>Bacteria</taxon>
        <taxon>Bacillati</taxon>
        <taxon>Actinomycetota</taxon>
        <taxon>Actinomycetes</taxon>
        <taxon>Pseudonocardiales</taxon>
        <taxon>Pseudonocardiaceae</taxon>
        <taxon>Herbihabitans</taxon>
    </lineage>
</organism>
<evidence type="ECO:0000313" key="2">
    <source>
        <dbReference type="EMBL" id="RZS45056.1"/>
    </source>
</evidence>
<dbReference type="RefSeq" id="WP_130342644.1">
    <property type="nucleotide sequence ID" value="NZ_SGWQ01000001.1"/>
</dbReference>
<feature type="transmembrane region" description="Helical" evidence="1">
    <location>
        <begin position="34"/>
        <end position="52"/>
    </location>
</feature>
<dbReference type="Proteomes" id="UP000294257">
    <property type="component" value="Unassembled WGS sequence"/>
</dbReference>
<evidence type="ECO:0000313" key="3">
    <source>
        <dbReference type="Proteomes" id="UP000294257"/>
    </source>
</evidence>
<dbReference type="AlphaFoldDB" id="A0A4Q7L700"/>
<keyword evidence="3" id="KW-1185">Reference proteome</keyword>
<feature type="transmembrane region" description="Helical" evidence="1">
    <location>
        <begin position="86"/>
        <end position="103"/>
    </location>
</feature>
<feature type="transmembrane region" description="Helical" evidence="1">
    <location>
        <begin position="59"/>
        <end position="80"/>
    </location>
</feature>
<dbReference type="OrthoDB" id="4557591at2"/>
<proteinExistence type="predicted"/>
<comment type="caution">
    <text evidence="2">The sequence shown here is derived from an EMBL/GenBank/DDBJ whole genome shotgun (WGS) entry which is preliminary data.</text>
</comment>
<name>A0A4Q7L700_9PSEU</name>
<reference evidence="2 3" key="1">
    <citation type="submission" date="2019-02" db="EMBL/GenBank/DDBJ databases">
        <title>Genomic Encyclopedia of Type Strains, Phase IV (KMG-IV): sequencing the most valuable type-strain genomes for metagenomic binning, comparative biology and taxonomic classification.</title>
        <authorList>
            <person name="Goeker M."/>
        </authorList>
    </citation>
    <scope>NUCLEOTIDE SEQUENCE [LARGE SCALE GENOMIC DNA]</scope>
    <source>
        <strain evidence="2 3">DSM 101727</strain>
    </source>
</reference>